<protein>
    <submittedName>
        <fullName evidence="10">Iron-containing alcohol dehydrogenase family protein</fullName>
    </submittedName>
</protein>
<dbReference type="Gene3D" id="1.20.1090.10">
    <property type="entry name" value="Dehydroquinate synthase-like - alpha domain"/>
    <property type="match status" value="1"/>
</dbReference>
<keyword evidence="1" id="KW-0963">Cytoplasm</keyword>
<comment type="caution">
    <text evidence="10">The sequence shown here is derived from an EMBL/GenBank/DDBJ whole genome shotgun (WGS) entry which is preliminary data.</text>
</comment>
<evidence type="ECO:0000313" key="11">
    <source>
        <dbReference type="Proteomes" id="UP001500655"/>
    </source>
</evidence>
<organism evidence="10 11">
    <name type="scientific">Luedemannella helvata</name>
    <dbReference type="NCBI Taxonomy" id="349315"/>
    <lineage>
        <taxon>Bacteria</taxon>
        <taxon>Bacillati</taxon>
        <taxon>Actinomycetota</taxon>
        <taxon>Actinomycetes</taxon>
        <taxon>Micromonosporales</taxon>
        <taxon>Micromonosporaceae</taxon>
        <taxon>Luedemannella</taxon>
    </lineage>
</organism>
<dbReference type="InterPro" id="IPR016205">
    <property type="entry name" value="Glycerol_DH"/>
</dbReference>
<dbReference type="CDD" id="cd08174">
    <property type="entry name" value="G1PDH-like"/>
    <property type="match status" value="1"/>
</dbReference>
<keyword evidence="5" id="KW-0560">Oxidoreductase</keyword>
<gene>
    <name evidence="10" type="ORF">GCM10009681_28480</name>
</gene>
<dbReference type="SUPFAM" id="SSF56796">
    <property type="entry name" value="Dehydroquinate synthase-like"/>
    <property type="match status" value="1"/>
</dbReference>
<keyword evidence="9" id="KW-1208">Phospholipid metabolism</keyword>
<dbReference type="Gene3D" id="3.40.50.1970">
    <property type="match status" value="1"/>
</dbReference>
<evidence type="ECO:0000256" key="8">
    <source>
        <dbReference type="ARBA" id="ARBA00023209"/>
    </source>
</evidence>
<keyword evidence="4" id="KW-0521">NADP</keyword>
<evidence type="ECO:0000313" key="10">
    <source>
        <dbReference type="EMBL" id="GAA1755648.1"/>
    </source>
</evidence>
<dbReference type="Pfam" id="PF13685">
    <property type="entry name" value="Fe-ADH_2"/>
    <property type="match status" value="1"/>
</dbReference>
<sequence>MPLLARTVTTPLAIDIRRGAVADLGKMLADRRISAGGDVAIVVGPGQGERVAELLRPSLDRADVFTVSGGSVEAALDLGEKIRAGSYDAVVGIGGGKTIDTAKYAATRYALPMVSVATSLAHDGIASPVAALDHDGGKGSYGVHIPIAVVVDLDFVVAGPRRQTRAGIGDALSNLSAVADWELANRFRQEPLDGLALTLARTSAEALLHHPGRIGRGAEDNTQDDFLRVLAEALVLGGLAMSVCGSSRPSSGGCHEISHAIDHLYPHTAAHGEQVGLGALFCTYLRVSRGLEDVGRFTQLSDALSRHGLPRVPTDLGLSVTQFAEAVLHAPGTRPDRYTILEHVGFTADEALATVKEYVDAVGD</sequence>
<dbReference type="PIRSF" id="PIRSF000112">
    <property type="entry name" value="Glycerol_dehydrogenase"/>
    <property type="match status" value="1"/>
</dbReference>
<reference evidence="11" key="1">
    <citation type="journal article" date="2019" name="Int. J. Syst. Evol. Microbiol.">
        <title>The Global Catalogue of Microorganisms (GCM) 10K type strain sequencing project: providing services to taxonomists for standard genome sequencing and annotation.</title>
        <authorList>
            <consortium name="The Broad Institute Genomics Platform"/>
            <consortium name="The Broad Institute Genome Sequencing Center for Infectious Disease"/>
            <person name="Wu L."/>
            <person name="Ma J."/>
        </authorList>
    </citation>
    <scope>NUCLEOTIDE SEQUENCE [LARGE SCALE GENOMIC DNA]</scope>
    <source>
        <strain evidence="11">JCM 13249</strain>
    </source>
</reference>
<keyword evidence="11" id="KW-1185">Reference proteome</keyword>
<keyword evidence="7" id="KW-0443">Lipid metabolism</keyword>
<evidence type="ECO:0000256" key="9">
    <source>
        <dbReference type="ARBA" id="ARBA00023264"/>
    </source>
</evidence>
<proteinExistence type="predicted"/>
<dbReference type="PANTHER" id="PTHR43616:SF5">
    <property type="entry name" value="GLYCEROL DEHYDROGENASE 1"/>
    <property type="match status" value="1"/>
</dbReference>
<keyword evidence="6" id="KW-0520">NAD</keyword>
<dbReference type="PANTHER" id="PTHR43616">
    <property type="entry name" value="GLYCEROL DEHYDROGENASE"/>
    <property type="match status" value="1"/>
</dbReference>
<keyword evidence="3" id="KW-0479">Metal-binding</keyword>
<evidence type="ECO:0000256" key="3">
    <source>
        <dbReference type="ARBA" id="ARBA00022723"/>
    </source>
</evidence>
<evidence type="ECO:0000256" key="6">
    <source>
        <dbReference type="ARBA" id="ARBA00023027"/>
    </source>
</evidence>
<evidence type="ECO:0000256" key="4">
    <source>
        <dbReference type="ARBA" id="ARBA00022857"/>
    </source>
</evidence>
<evidence type="ECO:0000256" key="1">
    <source>
        <dbReference type="ARBA" id="ARBA00022490"/>
    </source>
</evidence>
<name>A0ABP4WIP8_9ACTN</name>
<keyword evidence="8" id="KW-0594">Phospholipid biosynthesis</keyword>
<accession>A0ABP4WIP8</accession>
<evidence type="ECO:0000256" key="7">
    <source>
        <dbReference type="ARBA" id="ARBA00023098"/>
    </source>
</evidence>
<dbReference type="RefSeq" id="WP_344081443.1">
    <property type="nucleotide sequence ID" value="NZ_BAAALS010000012.1"/>
</dbReference>
<keyword evidence="2" id="KW-0444">Lipid biosynthesis</keyword>
<dbReference type="EMBL" id="BAAALS010000012">
    <property type="protein sequence ID" value="GAA1755648.1"/>
    <property type="molecule type" value="Genomic_DNA"/>
</dbReference>
<dbReference type="Proteomes" id="UP001500655">
    <property type="component" value="Unassembled WGS sequence"/>
</dbReference>
<evidence type="ECO:0000256" key="5">
    <source>
        <dbReference type="ARBA" id="ARBA00023002"/>
    </source>
</evidence>
<dbReference type="InterPro" id="IPR032837">
    <property type="entry name" value="G1PDH"/>
</dbReference>
<evidence type="ECO:0000256" key="2">
    <source>
        <dbReference type="ARBA" id="ARBA00022516"/>
    </source>
</evidence>